<gene>
    <name evidence="1" type="ORF">PSLUR01_00253</name>
</gene>
<proteinExistence type="predicted"/>
<protein>
    <submittedName>
        <fullName evidence="1">Uncharacterized protein</fullName>
    </submittedName>
</protein>
<name>A0A1C3S6U3_9CAUD</name>
<evidence type="ECO:0000313" key="1">
    <source>
        <dbReference type="EMBL" id="SCA80230.1"/>
    </source>
</evidence>
<organism evidence="1 2">
    <name type="scientific">Escherichia phage vB_Eco_slurp01</name>
    <dbReference type="NCBI Taxonomy" id="1874688"/>
    <lineage>
        <taxon>Viruses</taxon>
        <taxon>Duplodnaviria</taxon>
        <taxon>Heunggongvirae</taxon>
        <taxon>Uroviricota</taxon>
        <taxon>Caudoviricetes</taxon>
        <taxon>Asteriusvirus</taxon>
        <taxon>Asteriusvirus PBECO4</taxon>
    </lineage>
</organism>
<dbReference type="Proteomes" id="UP000279386">
    <property type="component" value="Segment"/>
</dbReference>
<sequence length="103" mass="12431">MKYKMMYTPDMIYVELEDDDDGWNLIYSRSSGWYMAHLNDSIVTDYFVDFNTLSDEELFQQQLVIDTGGYDVLLLKKIQKAVIDFKPMIWQRKYYDLEVPYQQ</sequence>
<reference evidence="1 2" key="1">
    <citation type="submission" date="2016-07" db="EMBL/GenBank/DDBJ databases">
        <authorList>
            <person name="Millard A."/>
        </authorList>
    </citation>
    <scope>NUCLEOTIDE SEQUENCE [LARGE SCALE GENOMIC DNA]</scope>
</reference>
<dbReference type="EMBL" id="LT603033">
    <property type="protein sequence ID" value="SCA80230.1"/>
    <property type="molecule type" value="Genomic_DNA"/>
</dbReference>
<accession>A0A1C3S6U3</accession>
<evidence type="ECO:0000313" key="2">
    <source>
        <dbReference type="Proteomes" id="UP000279386"/>
    </source>
</evidence>